<organism evidence="1 2">
    <name type="scientific">Liquorilactobacillus satsumensis DSM 16230 = JCM 12392</name>
    <dbReference type="NCBI Taxonomy" id="1423801"/>
    <lineage>
        <taxon>Bacteria</taxon>
        <taxon>Bacillati</taxon>
        <taxon>Bacillota</taxon>
        <taxon>Bacilli</taxon>
        <taxon>Lactobacillales</taxon>
        <taxon>Lactobacillaceae</taxon>
        <taxon>Liquorilactobacillus</taxon>
    </lineage>
</organism>
<dbReference type="Proteomes" id="UP000051166">
    <property type="component" value="Unassembled WGS sequence"/>
</dbReference>
<dbReference type="AlphaFoldDB" id="A0A0R1V4N8"/>
<evidence type="ECO:0000313" key="2">
    <source>
        <dbReference type="Proteomes" id="UP000051166"/>
    </source>
</evidence>
<evidence type="ECO:0000313" key="1">
    <source>
        <dbReference type="EMBL" id="KRL98794.1"/>
    </source>
</evidence>
<keyword evidence="2" id="KW-1185">Reference proteome</keyword>
<name>A0A0R1V4N8_9LACO</name>
<accession>A0A0R1V4N8</accession>
<sequence length="110" mass="12451">MAQGLIERRRTMGIFNNNKIQGILADRGLDEVSEETSAQIEAILGGLQRHGLLRENTHVDFNDKSNEIKIEFLRALVEQNWILVAQNEQIIACLKEIKDSVNSSANRFSD</sequence>
<reference evidence="1 2" key="1">
    <citation type="journal article" date="2015" name="Genome Announc.">
        <title>Expanding the biotechnology potential of lactobacilli through comparative genomics of 213 strains and associated genera.</title>
        <authorList>
            <person name="Sun Z."/>
            <person name="Harris H.M."/>
            <person name="McCann A."/>
            <person name="Guo C."/>
            <person name="Argimon S."/>
            <person name="Zhang W."/>
            <person name="Yang X."/>
            <person name="Jeffery I.B."/>
            <person name="Cooney J.C."/>
            <person name="Kagawa T.F."/>
            <person name="Liu W."/>
            <person name="Song Y."/>
            <person name="Salvetti E."/>
            <person name="Wrobel A."/>
            <person name="Rasinkangas P."/>
            <person name="Parkhill J."/>
            <person name="Rea M.C."/>
            <person name="O'Sullivan O."/>
            <person name="Ritari J."/>
            <person name="Douillard F.P."/>
            <person name="Paul Ross R."/>
            <person name="Yang R."/>
            <person name="Briner A.E."/>
            <person name="Felis G.E."/>
            <person name="de Vos W.M."/>
            <person name="Barrangou R."/>
            <person name="Klaenhammer T.R."/>
            <person name="Caufield P.W."/>
            <person name="Cui Y."/>
            <person name="Zhang H."/>
            <person name="O'Toole P.W."/>
        </authorList>
    </citation>
    <scope>NUCLEOTIDE SEQUENCE [LARGE SCALE GENOMIC DNA]</scope>
    <source>
        <strain evidence="1 2">DSM 16230</strain>
    </source>
</reference>
<proteinExistence type="predicted"/>
<dbReference type="PATRIC" id="fig|1423801.4.peg.616"/>
<protein>
    <submittedName>
        <fullName evidence="1">Uncharacterized protein</fullName>
    </submittedName>
</protein>
<dbReference type="EMBL" id="AZFQ01000036">
    <property type="protein sequence ID" value="KRL98794.1"/>
    <property type="molecule type" value="Genomic_DNA"/>
</dbReference>
<comment type="caution">
    <text evidence="1">The sequence shown here is derived from an EMBL/GenBank/DDBJ whole genome shotgun (WGS) entry which is preliminary data.</text>
</comment>
<gene>
    <name evidence="1" type="ORF">FD50_GL000607</name>
</gene>